<keyword evidence="1" id="KW-1133">Transmembrane helix</keyword>
<evidence type="ECO:0000313" key="3">
    <source>
        <dbReference type="EMBL" id="KAL3094822.1"/>
    </source>
</evidence>
<dbReference type="AlphaFoldDB" id="A0ABD2JW23"/>
<feature type="signal peptide" evidence="2">
    <location>
        <begin position="1"/>
        <end position="20"/>
    </location>
</feature>
<comment type="caution">
    <text evidence="3">The sequence shown here is derived from an EMBL/GenBank/DDBJ whole genome shotgun (WGS) entry which is preliminary data.</text>
</comment>
<dbReference type="EMBL" id="JBICCN010000086">
    <property type="protein sequence ID" value="KAL3094822.1"/>
    <property type="molecule type" value="Genomic_DNA"/>
</dbReference>
<evidence type="ECO:0000256" key="1">
    <source>
        <dbReference type="SAM" id="Phobius"/>
    </source>
</evidence>
<dbReference type="Proteomes" id="UP001620645">
    <property type="component" value="Unassembled WGS sequence"/>
</dbReference>
<proteinExistence type="predicted"/>
<protein>
    <submittedName>
        <fullName evidence="3">Uncharacterized protein</fullName>
    </submittedName>
</protein>
<evidence type="ECO:0000256" key="2">
    <source>
        <dbReference type="SAM" id="SignalP"/>
    </source>
</evidence>
<name>A0ABD2JW23_HETSC</name>
<evidence type="ECO:0000313" key="4">
    <source>
        <dbReference type="Proteomes" id="UP001620645"/>
    </source>
</evidence>
<keyword evidence="4" id="KW-1185">Reference proteome</keyword>
<feature type="chain" id="PRO_5044851926" evidence="2">
    <location>
        <begin position="21"/>
        <end position="155"/>
    </location>
</feature>
<feature type="transmembrane region" description="Helical" evidence="1">
    <location>
        <begin position="30"/>
        <end position="48"/>
    </location>
</feature>
<reference evidence="3 4" key="1">
    <citation type="submission" date="2024-10" db="EMBL/GenBank/DDBJ databases">
        <authorList>
            <person name="Kim D."/>
        </authorList>
    </citation>
    <scope>NUCLEOTIDE SEQUENCE [LARGE SCALE GENOMIC DNA]</scope>
    <source>
        <strain evidence="3">Taebaek</strain>
    </source>
</reference>
<keyword evidence="2" id="KW-0732">Signal</keyword>
<organism evidence="3 4">
    <name type="scientific">Heterodera schachtii</name>
    <name type="common">Sugarbeet cyst nematode worm</name>
    <name type="synonym">Tylenchus schachtii</name>
    <dbReference type="NCBI Taxonomy" id="97005"/>
    <lineage>
        <taxon>Eukaryota</taxon>
        <taxon>Metazoa</taxon>
        <taxon>Ecdysozoa</taxon>
        <taxon>Nematoda</taxon>
        <taxon>Chromadorea</taxon>
        <taxon>Rhabditida</taxon>
        <taxon>Tylenchina</taxon>
        <taxon>Tylenchomorpha</taxon>
        <taxon>Tylenchoidea</taxon>
        <taxon>Heteroderidae</taxon>
        <taxon>Heteroderinae</taxon>
        <taxon>Heterodera</taxon>
    </lineage>
</organism>
<keyword evidence="1" id="KW-0472">Membrane</keyword>
<keyword evidence="1" id="KW-0812">Transmembrane</keyword>
<accession>A0ABD2JW23</accession>
<sequence>MFSVLVAVLVVLLSVSESPAHNKAAMPLFAMLVFIIIIVVAIFVCFNYEVEDGHSSLEVLYKCSTCGKDVHRIYECFVDISLSSSRRRDNGFFSYRTQTYSAWGQYTENVTKTVLQGRMTMNNFEAVERKFDVLSIKDNYNTSDEWTDELIRRLE</sequence>
<gene>
    <name evidence="3" type="ORF">niasHS_006117</name>
</gene>